<evidence type="ECO:0000256" key="3">
    <source>
        <dbReference type="ARBA" id="ARBA00023016"/>
    </source>
</evidence>
<organism evidence="7 8">
    <name type="scientific">Acidithrix ferrooxidans</name>
    <dbReference type="NCBI Taxonomy" id="1280514"/>
    <lineage>
        <taxon>Bacteria</taxon>
        <taxon>Bacillati</taxon>
        <taxon>Actinomycetota</taxon>
        <taxon>Acidimicrobiia</taxon>
        <taxon>Acidimicrobiales</taxon>
        <taxon>Acidimicrobiaceae</taxon>
        <taxon>Acidithrix</taxon>
    </lineage>
</organism>
<dbReference type="HAMAP" id="MF_00081">
    <property type="entry name" value="HrcA"/>
    <property type="match status" value="1"/>
</dbReference>
<dbReference type="PATRIC" id="fig|1280514.3.peg.3464"/>
<dbReference type="PANTHER" id="PTHR34824:SF1">
    <property type="entry name" value="HEAT-INDUCIBLE TRANSCRIPTION REPRESSOR HRCA"/>
    <property type="match status" value="1"/>
</dbReference>
<feature type="domain" description="Heat-inducible transcription repressor HrcA C-terminal" evidence="6">
    <location>
        <begin position="106"/>
        <end position="319"/>
    </location>
</feature>
<dbReference type="GO" id="GO:0045892">
    <property type="term" value="P:negative regulation of DNA-templated transcription"/>
    <property type="evidence" value="ECO:0007669"/>
    <property type="project" value="UniProtKB-UniRule"/>
</dbReference>
<proteinExistence type="inferred from homology"/>
<dbReference type="AlphaFoldDB" id="A0A0D8HEU4"/>
<dbReference type="STRING" id="1280514.AXFE_26450"/>
<sequence length="336" mass="35893">MGSHSDDRRARILRAVVEGYVGTAEPVGSAYIVATTDIAVSSATIRNDMSFLESEGYLRQPHTSAGRVPTEKGYRRYVDELMGEADGGNKSDQVLGFFKSAHLEIDELLGATTTLLTNLTNCAAIITGPSPQRAQIISVKFVGLASRLVLAVVVDVNGSVEKRAIEWPLDVDYGQLEQLSEVMTDHFKEKEPHSVDEAPYFDDLDFSNLVSRCFVAVKSAVADAERDGVFIGGASTVAASFNALETVRGIISILERHYLVVSLLRSVISTGQAVAIGSEHGLTSLRECAVVAAPYSIDGIQVGSVGLIGPTRMNYGSVIGAVQLVSENLGKRLSEG</sequence>
<dbReference type="InterPro" id="IPR002571">
    <property type="entry name" value="HrcA"/>
</dbReference>
<evidence type="ECO:0000256" key="4">
    <source>
        <dbReference type="ARBA" id="ARBA00023163"/>
    </source>
</evidence>
<dbReference type="InterPro" id="IPR036390">
    <property type="entry name" value="WH_DNA-bd_sf"/>
</dbReference>
<dbReference type="SUPFAM" id="SSF46785">
    <property type="entry name" value="Winged helix' DNA-binding domain"/>
    <property type="match status" value="1"/>
</dbReference>
<dbReference type="SUPFAM" id="SSF55781">
    <property type="entry name" value="GAF domain-like"/>
    <property type="match status" value="1"/>
</dbReference>
<dbReference type="GO" id="GO:0003677">
    <property type="term" value="F:DNA binding"/>
    <property type="evidence" value="ECO:0007669"/>
    <property type="project" value="InterPro"/>
</dbReference>
<evidence type="ECO:0000313" key="8">
    <source>
        <dbReference type="Proteomes" id="UP000032360"/>
    </source>
</evidence>
<evidence type="ECO:0000256" key="2">
    <source>
        <dbReference type="ARBA" id="ARBA00023015"/>
    </source>
</evidence>
<dbReference type="NCBIfam" id="TIGR00331">
    <property type="entry name" value="hrcA"/>
    <property type="match status" value="1"/>
</dbReference>
<dbReference type="Proteomes" id="UP000032360">
    <property type="component" value="Unassembled WGS sequence"/>
</dbReference>
<comment type="caution">
    <text evidence="7">The sequence shown here is derived from an EMBL/GenBank/DDBJ whole genome shotgun (WGS) entry which is preliminary data.</text>
</comment>
<comment type="similarity">
    <text evidence="5">Belongs to the HrcA family.</text>
</comment>
<keyword evidence="1 5" id="KW-0678">Repressor</keyword>
<dbReference type="Gene3D" id="1.10.10.10">
    <property type="entry name" value="Winged helix-like DNA-binding domain superfamily/Winged helix DNA-binding domain"/>
    <property type="match status" value="1"/>
</dbReference>
<evidence type="ECO:0000256" key="1">
    <source>
        <dbReference type="ARBA" id="ARBA00022491"/>
    </source>
</evidence>
<dbReference type="PANTHER" id="PTHR34824">
    <property type="entry name" value="HEAT-INDUCIBLE TRANSCRIPTION REPRESSOR HRCA"/>
    <property type="match status" value="1"/>
</dbReference>
<dbReference type="Gene3D" id="3.30.450.40">
    <property type="match status" value="1"/>
</dbReference>
<dbReference type="PIRSF" id="PIRSF005485">
    <property type="entry name" value="HrcA"/>
    <property type="match status" value="1"/>
</dbReference>
<dbReference type="Pfam" id="PF01628">
    <property type="entry name" value="HrcA"/>
    <property type="match status" value="1"/>
</dbReference>
<dbReference type="OrthoDB" id="9783139at2"/>
<evidence type="ECO:0000313" key="7">
    <source>
        <dbReference type="EMBL" id="KJF16480.1"/>
    </source>
</evidence>
<name>A0A0D8HEU4_9ACTN</name>
<evidence type="ECO:0000256" key="5">
    <source>
        <dbReference type="HAMAP-Rule" id="MF_00081"/>
    </source>
</evidence>
<comment type="function">
    <text evidence="5">Negative regulator of class I heat shock genes (grpE-dnaK-dnaJ and groELS operons). Prevents heat-shock induction of these operons.</text>
</comment>
<keyword evidence="8" id="KW-1185">Reference proteome</keyword>
<reference evidence="7 8" key="1">
    <citation type="submission" date="2015-01" db="EMBL/GenBank/DDBJ databases">
        <title>Draft genome of the acidophilic iron oxidizer Acidithrix ferrooxidans strain Py-F3.</title>
        <authorList>
            <person name="Poehlein A."/>
            <person name="Eisen S."/>
            <person name="Schloemann M."/>
            <person name="Johnson B.D."/>
            <person name="Daniel R."/>
            <person name="Muehling M."/>
        </authorList>
    </citation>
    <scope>NUCLEOTIDE SEQUENCE [LARGE SCALE GENOMIC DNA]</scope>
    <source>
        <strain evidence="7 8">Py-F3</strain>
    </source>
</reference>
<dbReference type="InterPro" id="IPR021153">
    <property type="entry name" value="HrcA_C"/>
</dbReference>
<protein>
    <recommendedName>
        <fullName evidence="5">Heat-inducible transcription repressor HrcA</fullName>
    </recommendedName>
</protein>
<dbReference type="Gene3D" id="3.30.390.60">
    <property type="entry name" value="Heat-inducible transcription repressor hrca homolog, domain 3"/>
    <property type="match status" value="1"/>
</dbReference>
<accession>A0A0D8HEU4</accession>
<dbReference type="InterPro" id="IPR023120">
    <property type="entry name" value="WHTH_transcript_rep_HrcA_IDD"/>
</dbReference>
<gene>
    <name evidence="5 7" type="primary">hrcA</name>
    <name evidence="7" type="ORF">AXFE_26450</name>
</gene>
<dbReference type="InterPro" id="IPR036388">
    <property type="entry name" value="WH-like_DNA-bd_sf"/>
</dbReference>
<keyword evidence="2 5" id="KW-0805">Transcription regulation</keyword>
<evidence type="ECO:0000259" key="6">
    <source>
        <dbReference type="Pfam" id="PF01628"/>
    </source>
</evidence>
<keyword evidence="3 5" id="KW-0346">Stress response</keyword>
<keyword evidence="4 5" id="KW-0804">Transcription</keyword>
<dbReference type="RefSeq" id="WP_052606345.1">
    <property type="nucleotide sequence ID" value="NZ_JXYS01000081.1"/>
</dbReference>
<dbReference type="EMBL" id="JXYS01000081">
    <property type="protein sequence ID" value="KJF16480.1"/>
    <property type="molecule type" value="Genomic_DNA"/>
</dbReference>
<dbReference type="InterPro" id="IPR029016">
    <property type="entry name" value="GAF-like_dom_sf"/>
</dbReference>